<reference evidence="7 8" key="1">
    <citation type="submission" date="2019-11" db="EMBL/GenBank/DDBJ databases">
        <title>Type strains purchased from KCTC, JCM and DSMZ.</title>
        <authorList>
            <person name="Lu H."/>
        </authorList>
    </citation>
    <scope>NUCLEOTIDE SEQUENCE [LARGE SCALE GENOMIC DNA]</scope>
    <source>
        <strain evidence="7 8">DSM 103461</strain>
    </source>
</reference>
<dbReference type="InterPro" id="IPR051446">
    <property type="entry name" value="HTH_trans_reg/aminotransferase"/>
</dbReference>
<dbReference type="Proteomes" id="UP000735592">
    <property type="component" value="Unassembled WGS sequence"/>
</dbReference>
<evidence type="ECO:0000313" key="8">
    <source>
        <dbReference type="Proteomes" id="UP000735592"/>
    </source>
</evidence>
<dbReference type="PANTHER" id="PTHR46577:SF1">
    <property type="entry name" value="HTH-TYPE TRANSCRIPTIONAL REGULATORY PROTEIN GABR"/>
    <property type="match status" value="1"/>
</dbReference>
<dbReference type="InterPro" id="IPR000524">
    <property type="entry name" value="Tscrpt_reg_HTH_GntR"/>
</dbReference>
<protein>
    <submittedName>
        <fullName evidence="7">Aminotransferase class I/II-fold pyridoxal phosphate-dependent enzyme</fullName>
    </submittedName>
</protein>
<keyword evidence="3" id="KW-0805">Transcription regulation</keyword>
<dbReference type="InterPro" id="IPR036390">
    <property type="entry name" value="WH_DNA-bd_sf"/>
</dbReference>
<dbReference type="SUPFAM" id="SSF46785">
    <property type="entry name" value="Winged helix' DNA-binding domain"/>
    <property type="match status" value="1"/>
</dbReference>
<keyword evidence="7" id="KW-0032">Aminotransferase</keyword>
<proteinExistence type="inferred from homology"/>
<keyword evidence="4" id="KW-0238">DNA-binding</keyword>
<evidence type="ECO:0000259" key="6">
    <source>
        <dbReference type="PROSITE" id="PS50949"/>
    </source>
</evidence>
<dbReference type="SUPFAM" id="SSF53383">
    <property type="entry name" value="PLP-dependent transferases"/>
    <property type="match status" value="1"/>
</dbReference>
<gene>
    <name evidence="7" type="ORF">GM655_01170</name>
</gene>
<feature type="domain" description="HTH gntR-type" evidence="6">
    <location>
        <begin position="1"/>
        <end position="69"/>
    </location>
</feature>
<keyword evidence="7" id="KW-0808">Transferase</keyword>
<keyword evidence="5" id="KW-0804">Transcription</keyword>
<dbReference type="PANTHER" id="PTHR46577">
    <property type="entry name" value="HTH-TYPE TRANSCRIPTIONAL REGULATORY PROTEIN GABR"/>
    <property type="match status" value="1"/>
</dbReference>
<dbReference type="GO" id="GO:0008483">
    <property type="term" value="F:transaminase activity"/>
    <property type="evidence" value="ECO:0007669"/>
    <property type="project" value="UniProtKB-KW"/>
</dbReference>
<comment type="similarity">
    <text evidence="1">In the C-terminal section; belongs to the class-I pyridoxal-phosphate-dependent aminotransferase family.</text>
</comment>
<name>A0ABW9SIR8_9BURK</name>
<dbReference type="InterPro" id="IPR036388">
    <property type="entry name" value="WH-like_DNA-bd_sf"/>
</dbReference>
<dbReference type="Pfam" id="PF00392">
    <property type="entry name" value="GntR"/>
    <property type="match status" value="1"/>
</dbReference>
<dbReference type="Pfam" id="PF00155">
    <property type="entry name" value="Aminotran_1_2"/>
    <property type="match status" value="1"/>
</dbReference>
<sequence length="440" mass="46583">MNGYQDIANAILARIHSGELRPGAQLLPVRAQAQAAGVALATAVRAYAWLEQQGLVVAERGRGTFVRDQGACRNDALVQTAGATPAIDLSFNSPTVAGQEEMLRQGLRNLASAGDIASLLGSVPQGGTLHQRALAARFLQQRGLTLDAAQVLLVNGAQHGITVALAACCQPGDAIAVDALTYPGLRAAAQAQRIDLLTVPLDAAGGPDLAALERLCARARVRAYYCMPTIHNPLGWVMPLAQRQALVQIARRCGLTLIEDAAYAFLADPAPPPLYALAPDCTIYVSSLSKSVAAGMRIGFVVAPAGMSDALARQIRVSIWNPSSVAMALACQWMESGEILALEQAKRHDARQRQTLARAVLEGCAIRAHPAAYFIWLELADSLRAEETAARLARQGVTVTTAAAFAVGPQRPQALRLALGSVPLASLRAALEQVRREVLW</sequence>
<dbReference type="InterPro" id="IPR015421">
    <property type="entry name" value="PyrdxlP-dep_Trfase_major"/>
</dbReference>
<dbReference type="RefSeq" id="WP_155432815.1">
    <property type="nucleotide sequence ID" value="NZ_JBHLXK010000001.1"/>
</dbReference>
<dbReference type="Gene3D" id="3.90.1150.10">
    <property type="entry name" value="Aspartate Aminotransferase, domain 1"/>
    <property type="match status" value="1"/>
</dbReference>
<dbReference type="SMART" id="SM00345">
    <property type="entry name" value="HTH_GNTR"/>
    <property type="match status" value="1"/>
</dbReference>
<organism evidence="7 8">
    <name type="scientific">Pseudoduganella danionis</name>
    <dbReference type="NCBI Taxonomy" id="1890295"/>
    <lineage>
        <taxon>Bacteria</taxon>
        <taxon>Pseudomonadati</taxon>
        <taxon>Pseudomonadota</taxon>
        <taxon>Betaproteobacteria</taxon>
        <taxon>Burkholderiales</taxon>
        <taxon>Oxalobacteraceae</taxon>
        <taxon>Telluria group</taxon>
        <taxon>Pseudoduganella</taxon>
    </lineage>
</organism>
<dbReference type="EMBL" id="WNKW01000001">
    <property type="protein sequence ID" value="MTW31431.1"/>
    <property type="molecule type" value="Genomic_DNA"/>
</dbReference>
<keyword evidence="2" id="KW-0663">Pyridoxal phosphate</keyword>
<evidence type="ECO:0000313" key="7">
    <source>
        <dbReference type="EMBL" id="MTW31431.1"/>
    </source>
</evidence>
<keyword evidence="8" id="KW-1185">Reference proteome</keyword>
<dbReference type="InterPro" id="IPR015422">
    <property type="entry name" value="PyrdxlP-dep_Trfase_small"/>
</dbReference>
<comment type="caution">
    <text evidence="7">The sequence shown here is derived from an EMBL/GenBank/DDBJ whole genome shotgun (WGS) entry which is preliminary data.</text>
</comment>
<accession>A0ABW9SIR8</accession>
<dbReference type="Gene3D" id="3.40.640.10">
    <property type="entry name" value="Type I PLP-dependent aspartate aminotransferase-like (Major domain)"/>
    <property type="match status" value="1"/>
</dbReference>
<dbReference type="PROSITE" id="PS50949">
    <property type="entry name" value="HTH_GNTR"/>
    <property type="match status" value="1"/>
</dbReference>
<dbReference type="Gene3D" id="1.10.10.10">
    <property type="entry name" value="Winged helix-like DNA-binding domain superfamily/Winged helix DNA-binding domain"/>
    <property type="match status" value="1"/>
</dbReference>
<dbReference type="InterPro" id="IPR015424">
    <property type="entry name" value="PyrdxlP-dep_Trfase"/>
</dbReference>
<evidence type="ECO:0000256" key="5">
    <source>
        <dbReference type="ARBA" id="ARBA00023163"/>
    </source>
</evidence>
<evidence type="ECO:0000256" key="1">
    <source>
        <dbReference type="ARBA" id="ARBA00005384"/>
    </source>
</evidence>
<dbReference type="CDD" id="cd00609">
    <property type="entry name" value="AAT_like"/>
    <property type="match status" value="1"/>
</dbReference>
<dbReference type="InterPro" id="IPR004839">
    <property type="entry name" value="Aminotransferase_I/II_large"/>
</dbReference>
<evidence type="ECO:0000256" key="3">
    <source>
        <dbReference type="ARBA" id="ARBA00023015"/>
    </source>
</evidence>
<dbReference type="CDD" id="cd07377">
    <property type="entry name" value="WHTH_GntR"/>
    <property type="match status" value="1"/>
</dbReference>
<evidence type="ECO:0000256" key="2">
    <source>
        <dbReference type="ARBA" id="ARBA00022898"/>
    </source>
</evidence>
<evidence type="ECO:0000256" key="4">
    <source>
        <dbReference type="ARBA" id="ARBA00023125"/>
    </source>
</evidence>